<dbReference type="NCBIfam" id="TIGR01280">
    <property type="entry name" value="xseB"/>
    <property type="match status" value="1"/>
</dbReference>
<dbReference type="PANTHER" id="PTHR34137">
    <property type="entry name" value="EXODEOXYRIBONUCLEASE 7 SMALL SUBUNIT"/>
    <property type="match status" value="1"/>
</dbReference>
<evidence type="ECO:0000256" key="2">
    <source>
        <dbReference type="ARBA" id="ARBA00022490"/>
    </source>
</evidence>
<comment type="subcellular location">
    <subcellularLocation>
        <location evidence="6">Cytoplasm</location>
    </subcellularLocation>
</comment>
<keyword evidence="2 6" id="KW-0963">Cytoplasm</keyword>
<accession>A0ABR9ZTB0</accession>
<evidence type="ECO:0000256" key="5">
    <source>
        <dbReference type="ARBA" id="ARBA00022839"/>
    </source>
</evidence>
<evidence type="ECO:0000256" key="6">
    <source>
        <dbReference type="HAMAP-Rule" id="MF_00337"/>
    </source>
</evidence>
<dbReference type="Gene3D" id="1.10.287.1040">
    <property type="entry name" value="Exonuclease VII, small subunit"/>
    <property type="match status" value="1"/>
</dbReference>
<dbReference type="Pfam" id="PF02609">
    <property type="entry name" value="Exonuc_VII_S"/>
    <property type="match status" value="1"/>
</dbReference>
<comment type="subunit">
    <text evidence="6">Heterooligomer composed of large and small subunits.</text>
</comment>
<dbReference type="HAMAP" id="MF_00337">
    <property type="entry name" value="Exonuc_7_S"/>
    <property type="match status" value="1"/>
</dbReference>
<dbReference type="InterPro" id="IPR037004">
    <property type="entry name" value="Exonuc_VII_ssu_sf"/>
</dbReference>
<comment type="similarity">
    <text evidence="1 6">Belongs to the XseB family.</text>
</comment>
<sequence>MTDGKKGAFEQKIMRLNEISNSLENGNEALEDMLKYFEEGIKVYRECFEILKDTETRIKMILEDDYALKEVNINDFKKS</sequence>
<evidence type="ECO:0000313" key="7">
    <source>
        <dbReference type="EMBL" id="MBF4693683.1"/>
    </source>
</evidence>
<evidence type="ECO:0000313" key="8">
    <source>
        <dbReference type="Proteomes" id="UP000614200"/>
    </source>
</evidence>
<keyword evidence="4 6" id="KW-0378">Hydrolase</keyword>
<proteinExistence type="inferred from homology"/>
<dbReference type="EMBL" id="JADKNH010000006">
    <property type="protein sequence ID" value="MBF4693683.1"/>
    <property type="molecule type" value="Genomic_DNA"/>
</dbReference>
<comment type="caution">
    <text evidence="7">The sequence shown here is derived from an EMBL/GenBank/DDBJ whole genome shotgun (WGS) entry which is preliminary data.</text>
</comment>
<evidence type="ECO:0000256" key="4">
    <source>
        <dbReference type="ARBA" id="ARBA00022801"/>
    </source>
</evidence>
<protein>
    <recommendedName>
        <fullName evidence="6">Exodeoxyribonuclease 7 small subunit</fullName>
        <ecNumber evidence="6">3.1.11.6</ecNumber>
    </recommendedName>
    <alternativeName>
        <fullName evidence="6">Exodeoxyribonuclease VII small subunit</fullName>
        <shortName evidence="6">Exonuclease VII small subunit</shortName>
    </alternativeName>
</protein>
<dbReference type="EC" id="3.1.11.6" evidence="6"/>
<keyword evidence="5 6" id="KW-0269">Exonuclease</keyword>
<comment type="function">
    <text evidence="6">Bidirectionally degrades single-stranded DNA into large acid-insoluble oligonucleotides, which are then degraded further into small acid-soluble oligonucleotides.</text>
</comment>
<dbReference type="InterPro" id="IPR003761">
    <property type="entry name" value="Exonuc_VII_S"/>
</dbReference>
<keyword evidence="3 6" id="KW-0540">Nuclease</keyword>
<gene>
    <name evidence="6 7" type="primary">xseB</name>
    <name evidence="7" type="ORF">ISU02_11145</name>
</gene>
<dbReference type="SUPFAM" id="SSF116842">
    <property type="entry name" value="XseB-like"/>
    <property type="match status" value="1"/>
</dbReference>
<evidence type="ECO:0000256" key="3">
    <source>
        <dbReference type="ARBA" id="ARBA00022722"/>
    </source>
</evidence>
<keyword evidence="8" id="KW-1185">Reference proteome</keyword>
<dbReference type="GO" id="GO:0008855">
    <property type="term" value="F:exodeoxyribonuclease VII activity"/>
    <property type="evidence" value="ECO:0007669"/>
    <property type="project" value="UniProtKB-EC"/>
</dbReference>
<reference evidence="7 8" key="1">
    <citation type="submission" date="2020-11" db="EMBL/GenBank/DDBJ databases">
        <title>Fusibacter basophilias sp. nov.</title>
        <authorList>
            <person name="Qiu D."/>
        </authorList>
    </citation>
    <scope>NUCLEOTIDE SEQUENCE [LARGE SCALE GENOMIC DNA]</scope>
    <source>
        <strain evidence="7 8">Q10-2</strain>
    </source>
</reference>
<evidence type="ECO:0000256" key="1">
    <source>
        <dbReference type="ARBA" id="ARBA00009998"/>
    </source>
</evidence>
<dbReference type="PANTHER" id="PTHR34137:SF1">
    <property type="entry name" value="EXODEOXYRIBONUCLEASE 7 SMALL SUBUNIT"/>
    <property type="match status" value="1"/>
</dbReference>
<dbReference type="Proteomes" id="UP000614200">
    <property type="component" value="Unassembled WGS sequence"/>
</dbReference>
<comment type="catalytic activity">
    <reaction evidence="6">
        <text>Exonucleolytic cleavage in either 5'- to 3'- or 3'- to 5'-direction to yield nucleoside 5'-phosphates.</text>
        <dbReference type="EC" id="3.1.11.6"/>
    </reaction>
</comment>
<organism evidence="7 8">
    <name type="scientific">Fusibacter ferrireducens</name>
    <dbReference type="NCBI Taxonomy" id="2785058"/>
    <lineage>
        <taxon>Bacteria</taxon>
        <taxon>Bacillati</taxon>
        <taxon>Bacillota</taxon>
        <taxon>Clostridia</taxon>
        <taxon>Eubacteriales</taxon>
        <taxon>Eubacteriales Family XII. Incertae Sedis</taxon>
        <taxon>Fusibacter</taxon>
    </lineage>
</organism>
<name>A0ABR9ZTB0_9FIRM</name>
<dbReference type="RefSeq" id="WP_194701925.1">
    <property type="nucleotide sequence ID" value="NZ_JADKNH010000006.1"/>
</dbReference>